<gene>
    <name evidence="1" type="ORF">GRFL_2299</name>
</gene>
<dbReference type="InterPro" id="IPR008969">
    <property type="entry name" value="CarboxyPept-like_regulatory"/>
</dbReference>
<dbReference type="AlphaFoldDB" id="A0A1L7I759"/>
<protein>
    <submittedName>
        <fullName evidence="1">Uncharacterized protein</fullName>
    </submittedName>
</protein>
<evidence type="ECO:0000313" key="1">
    <source>
        <dbReference type="EMBL" id="APU69023.1"/>
    </source>
</evidence>
<dbReference type="Pfam" id="PF13715">
    <property type="entry name" value="CarbopepD_reg_2"/>
    <property type="match status" value="1"/>
</dbReference>
<name>A0A1L7I759_9FLAO</name>
<reference evidence="1 2" key="1">
    <citation type="submission" date="2016-07" db="EMBL/GenBank/DDBJ databases">
        <title>Multi-omics approach to identify versatile polysaccharide utilization systems of a marine flavobacterium Gramella flava.</title>
        <authorList>
            <person name="Tang K."/>
        </authorList>
    </citation>
    <scope>NUCLEOTIDE SEQUENCE [LARGE SCALE GENOMIC DNA]</scope>
    <source>
        <strain evidence="1 2">JLT2011</strain>
    </source>
</reference>
<keyword evidence="2" id="KW-1185">Reference proteome</keyword>
<sequence length="331" mass="37990">MRSNWYFSVVCLLLFFSGIQAQTSITGRIFSAKDSSFVQGASIYFDGTSIGTSSGPNGHFALNLKDHITSDIIISSVGYKSIALQVDSQHKAVRFSVYLKESEESLPTVFLEDDPWSRKKKLAYFKQEFLGAGSAAKSCKILNEDQLELTYSPSSKKLRVYSNEPLIVQNDYLAYKLQYDLLEFEAVYSASEIAVEVYYAGTSFFQDQEKLRKKHLKAREMSYAGSSLHFMRSLKNEELLHNQFQLYSDDRELFIKDVFELKEFPNYTQVLPLVNNIRIRFRQHYWSFLKLESSFIIDDYGNFAPPRALTFGGDMSARRVSTMLPLDYPSN</sequence>
<dbReference type="STRING" id="1229726.GRFL_2299"/>
<proteinExistence type="predicted"/>
<dbReference type="EMBL" id="CP016359">
    <property type="protein sequence ID" value="APU69023.1"/>
    <property type="molecule type" value="Genomic_DNA"/>
</dbReference>
<organism evidence="1 2">
    <name type="scientific">Christiangramia flava JLT2011</name>
    <dbReference type="NCBI Taxonomy" id="1229726"/>
    <lineage>
        <taxon>Bacteria</taxon>
        <taxon>Pseudomonadati</taxon>
        <taxon>Bacteroidota</taxon>
        <taxon>Flavobacteriia</taxon>
        <taxon>Flavobacteriales</taxon>
        <taxon>Flavobacteriaceae</taxon>
        <taxon>Christiangramia</taxon>
    </lineage>
</organism>
<dbReference type="SUPFAM" id="SSF49464">
    <property type="entry name" value="Carboxypeptidase regulatory domain-like"/>
    <property type="match status" value="1"/>
</dbReference>
<dbReference type="RefSeq" id="WP_083644723.1">
    <property type="nucleotide sequence ID" value="NZ_AMRU01000009.1"/>
</dbReference>
<evidence type="ECO:0000313" key="2">
    <source>
        <dbReference type="Proteomes" id="UP000186230"/>
    </source>
</evidence>
<dbReference type="KEGG" id="gfl:GRFL_2299"/>
<dbReference type="Proteomes" id="UP000186230">
    <property type="component" value="Chromosome"/>
</dbReference>
<dbReference type="OrthoDB" id="1223654at2"/>
<accession>A0A1L7I759</accession>